<feature type="region of interest" description="Disordered" evidence="1">
    <location>
        <begin position="158"/>
        <end position="271"/>
    </location>
</feature>
<organism evidence="2 3">
    <name type="scientific">Trematosphaeria pertusa</name>
    <dbReference type="NCBI Taxonomy" id="390896"/>
    <lineage>
        <taxon>Eukaryota</taxon>
        <taxon>Fungi</taxon>
        <taxon>Dikarya</taxon>
        <taxon>Ascomycota</taxon>
        <taxon>Pezizomycotina</taxon>
        <taxon>Dothideomycetes</taxon>
        <taxon>Pleosporomycetidae</taxon>
        <taxon>Pleosporales</taxon>
        <taxon>Massarineae</taxon>
        <taxon>Trematosphaeriaceae</taxon>
        <taxon>Trematosphaeria</taxon>
    </lineage>
</organism>
<feature type="compositionally biased region" description="Gly residues" evidence="1">
    <location>
        <begin position="197"/>
        <end position="208"/>
    </location>
</feature>
<accession>A0A6A6IAW7</accession>
<dbReference type="AlphaFoldDB" id="A0A6A6IAW7"/>
<feature type="compositionally biased region" description="Gly residues" evidence="1">
    <location>
        <begin position="222"/>
        <end position="240"/>
    </location>
</feature>
<dbReference type="RefSeq" id="XP_033682728.1">
    <property type="nucleotide sequence ID" value="XM_033835016.1"/>
</dbReference>
<gene>
    <name evidence="2" type="ORF">BU26DRAFT_597718</name>
</gene>
<dbReference type="GeneID" id="54588346"/>
<protein>
    <submittedName>
        <fullName evidence="2">Uncharacterized protein</fullName>
    </submittedName>
</protein>
<reference evidence="2" key="1">
    <citation type="journal article" date="2020" name="Stud. Mycol.">
        <title>101 Dothideomycetes genomes: a test case for predicting lifestyles and emergence of pathogens.</title>
        <authorList>
            <person name="Haridas S."/>
            <person name="Albert R."/>
            <person name="Binder M."/>
            <person name="Bloem J."/>
            <person name="Labutti K."/>
            <person name="Salamov A."/>
            <person name="Andreopoulos B."/>
            <person name="Baker S."/>
            <person name="Barry K."/>
            <person name="Bills G."/>
            <person name="Bluhm B."/>
            <person name="Cannon C."/>
            <person name="Castanera R."/>
            <person name="Culley D."/>
            <person name="Daum C."/>
            <person name="Ezra D."/>
            <person name="Gonzalez J."/>
            <person name="Henrissat B."/>
            <person name="Kuo A."/>
            <person name="Liang C."/>
            <person name="Lipzen A."/>
            <person name="Lutzoni F."/>
            <person name="Magnuson J."/>
            <person name="Mondo S."/>
            <person name="Nolan M."/>
            <person name="Ohm R."/>
            <person name="Pangilinan J."/>
            <person name="Park H.-J."/>
            <person name="Ramirez L."/>
            <person name="Alfaro M."/>
            <person name="Sun H."/>
            <person name="Tritt A."/>
            <person name="Yoshinaga Y."/>
            <person name="Zwiers L.-H."/>
            <person name="Turgeon B."/>
            <person name="Goodwin S."/>
            <person name="Spatafora J."/>
            <person name="Crous P."/>
            <person name="Grigoriev I."/>
        </authorList>
    </citation>
    <scope>NUCLEOTIDE SEQUENCE</scope>
    <source>
        <strain evidence="2">CBS 122368</strain>
    </source>
</reference>
<dbReference type="EMBL" id="ML987197">
    <property type="protein sequence ID" value="KAF2247724.1"/>
    <property type="molecule type" value="Genomic_DNA"/>
</dbReference>
<evidence type="ECO:0000313" key="2">
    <source>
        <dbReference type="EMBL" id="KAF2247724.1"/>
    </source>
</evidence>
<name>A0A6A6IAW7_9PLEO</name>
<evidence type="ECO:0000313" key="3">
    <source>
        <dbReference type="Proteomes" id="UP000800094"/>
    </source>
</evidence>
<dbReference type="Proteomes" id="UP000800094">
    <property type="component" value="Unassembled WGS sequence"/>
</dbReference>
<proteinExistence type="predicted"/>
<keyword evidence="3" id="KW-1185">Reference proteome</keyword>
<evidence type="ECO:0000256" key="1">
    <source>
        <dbReference type="SAM" id="MobiDB-lite"/>
    </source>
</evidence>
<feature type="compositionally biased region" description="Gly residues" evidence="1">
    <location>
        <begin position="251"/>
        <end position="271"/>
    </location>
</feature>
<sequence>MSGNQQSNNPNQQQPAPTWESASLATFLRSYFPQGSRANYDFAREIQQARSILNCMYYLDQQGSQAMHRIVQEIQDAPPTGQDVPPRFQNTPENILTVTLLLLFHADRFGGFYLPPLPQARIAREQTPQGRITEYPRFPPPPGAAPPTGYTPGLFAGQQGPGVGAQPPPLTPGQAGFGPGWGPPTYDQPIPLPGSMAGAGTGALGGGVVPPRPRDPWSPTLGGLGAPGDRGGRQGGGRAQGRGRGHDRGRGSGSGSGGRGRGWYGRGSGRG</sequence>